<reference evidence="3" key="1">
    <citation type="journal article" date="2013" name="Science">
        <title>The Amborella genome and the evolution of flowering plants.</title>
        <authorList>
            <consortium name="Amborella Genome Project"/>
        </authorList>
    </citation>
    <scope>NUCLEOTIDE SEQUENCE [LARGE SCALE GENOMIC DNA]</scope>
</reference>
<dbReference type="Gene3D" id="3.60.10.10">
    <property type="entry name" value="Endonuclease/exonuclease/phosphatase"/>
    <property type="match status" value="1"/>
</dbReference>
<evidence type="ECO:0000256" key="1">
    <source>
        <dbReference type="SAM" id="MobiDB-lite"/>
    </source>
</evidence>
<feature type="compositionally biased region" description="Basic and acidic residues" evidence="1">
    <location>
        <begin position="124"/>
        <end position="134"/>
    </location>
</feature>
<feature type="compositionally biased region" description="Basic and acidic residues" evidence="1">
    <location>
        <begin position="170"/>
        <end position="186"/>
    </location>
</feature>
<dbReference type="Gramene" id="ERM99350">
    <property type="protein sequence ID" value="ERM99350"/>
    <property type="gene ID" value="AMTR_s00108p00123240"/>
</dbReference>
<dbReference type="PANTHER" id="PTHR33710:SF71">
    <property type="entry name" value="ENDONUCLEASE_EXONUCLEASE_PHOSPHATASE DOMAIN-CONTAINING PROTEIN"/>
    <property type="match status" value="1"/>
</dbReference>
<feature type="region of interest" description="Disordered" evidence="1">
    <location>
        <begin position="106"/>
        <end position="196"/>
    </location>
</feature>
<evidence type="ECO:0000313" key="2">
    <source>
        <dbReference type="EMBL" id="ERM99350.1"/>
    </source>
</evidence>
<evidence type="ECO:0008006" key="4">
    <source>
        <dbReference type="Google" id="ProtNLM"/>
    </source>
</evidence>
<accession>W1NVR1</accession>
<dbReference type="InterPro" id="IPR036691">
    <property type="entry name" value="Endo/exonu/phosph_ase_sf"/>
</dbReference>
<feature type="compositionally biased region" description="Polar residues" evidence="1">
    <location>
        <begin position="106"/>
        <end position="118"/>
    </location>
</feature>
<evidence type="ECO:0000313" key="3">
    <source>
        <dbReference type="Proteomes" id="UP000017836"/>
    </source>
</evidence>
<keyword evidence="3" id="KW-1185">Reference proteome</keyword>
<dbReference type="PANTHER" id="PTHR33710">
    <property type="entry name" value="BNAC02G09200D PROTEIN"/>
    <property type="match status" value="1"/>
</dbReference>
<organism evidence="2 3">
    <name type="scientific">Amborella trichopoda</name>
    <dbReference type="NCBI Taxonomy" id="13333"/>
    <lineage>
        <taxon>Eukaryota</taxon>
        <taxon>Viridiplantae</taxon>
        <taxon>Streptophyta</taxon>
        <taxon>Embryophyta</taxon>
        <taxon>Tracheophyta</taxon>
        <taxon>Spermatophyta</taxon>
        <taxon>Magnoliopsida</taxon>
        <taxon>Amborellales</taxon>
        <taxon>Amborellaceae</taxon>
        <taxon>Amborella</taxon>
    </lineage>
</organism>
<dbReference type="AlphaFoldDB" id="W1NVR1"/>
<gene>
    <name evidence="2" type="ORF">AMTR_s00108p00123240</name>
</gene>
<dbReference type="SUPFAM" id="SSF56219">
    <property type="entry name" value="DNase I-like"/>
    <property type="match status" value="1"/>
</dbReference>
<dbReference type="HOGENOM" id="CLU_521115_0_0_1"/>
<name>W1NVR1_AMBTC</name>
<sequence>MGRGYITLKFSKEEDMLNVWQGGPWKIEAFDRPVANNRRTRDKTFGHFARVQVDIDVTLDHKDLLIEREDLDTGETFLFLQEYIMEDLTTASNEKQIRDVQNTNNREVLGGDTSNPTSPFGFIGDKRNYDRANNEESNDGITPIRKTPMPPGAEKSPRQVADVSSSTNHNVERHQSTSLGDIKKSQDSLITSAPDPAKDKFTKIRLGNSRARRALSDIVHSVKPEIIDVDEPKKFFGDLPISFLKSIGYTVDVIQNSRNISKPNLWILWKADIPKPNLLSTSDQQVTISCVAYAKYVVITVGHAGHTCAKRRELWLQFAAVAPNGPWCLVGDFNAILFSYEKSGCGPSNQRSMEEFAAMVSTSNLIAVPSTGFKFTQSNNQSASRLVCAKLDRAFANDAWFEEFSKCATKALPRFSFDHSPLLIHSEVIPKLSNIPFKLFRFWMDHDQFLTEVQKTWNEGINGFAIFRIFHKLRRLKVVLKKWAKLVFGNLNSKVSKAKTELEDIHELMENVGFIQQILNDEK</sequence>
<proteinExistence type="predicted"/>
<protein>
    <recommendedName>
        <fullName evidence="4">DUF4283 domain-containing protein</fullName>
    </recommendedName>
</protein>
<dbReference type="STRING" id="13333.W1NVR1"/>
<dbReference type="eggNOG" id="KOG1075">
    <property type="taxonomic scope" value="Eukaryota"/>
</dbReference>
<dbReference type="Proteomes" id="UP000017836">
    <property type="component" value="Unassembled WGS sequence"/>
</dbReference>
<dbReference type="EMBL" id="KI395026">
    <property type="protein sequence ID" value="ERM99350.1"/>
    <property type="molecule type" value="Genomic_DNA"/>
</dbReference>